<evidence type="ECO:0000256" key="1">
    <source>
        <dbReference type="ARBA" id="ARBA00022729"/>
    </source>
</evidence>
<dbReference type="GO" id="GO:0016788">
    <property type="term" value="F:hydrolase activity, acting on ester bonds"/>
    <property type="evidence" value="ECO:0007669"/>
    <property type="project" value="InterPro"/>
</dbReference>
<dbReference type="InterPro" id="IPR001119">
    <property type="entry name" value="SLH_dom"/>
</dbReference>
<evidence type="ECO:0000256" key="2">
    <source>
        <dbReference type="RuleBase" id="RU362119"/>
    </source>
</evidence>
<sequence>MAIRKSPCIFGRGALIGSGTTALADEEGNGDTFKLDVLHTNDIHSKIDNFGKLSGLIDDIRSQSENSLYVDAGDIFSGSPVVDLQYGEPIIALLNEMGLDVMTIGNHEFDYGQNHLQDRIEQSEFPWIGANMEVIEPTHHVDQPDPYEIFEFDDVSVGIFGMTQAPPATRPAGIIGMEFHDYVETALEYEYLADEVDILIAVNHIGLSADQALAEEVEFFDAIIGGHSHTRITEPRMVNGTPIVQAGSDANYLGHSTFTLDKETGDVSFDFELNDVREVDESMINETVDAMVQGYLDEAEEILSEVIGHTNTGLNRNDRWEMDVSLGNFWTDSMRNALGTDIAFTNNGGIRANIAAGDITANDIYTTEPFGNEITEIEMVGHDLVEVIEHSYTRSADSFGYQVDLQVSGAEYIIYYNEDETFAGVDFFIDGEPMDMDETYSIAINNFMYEGGDGYEMFAETSELIQEAAGYVAVSMFQYVEELMETEGAVDYAPTEGRIQMLPVDEMTIDLPFTDILENNWAFDYVAHLYGNGIVNGTTETTFSPARDVTRGEFAALVTRSLGLEVADPDGDAPFSDLGATLGSEITAAYDAGLVQGHLDGTFRETASITREEMAVIAARAYEHVTGEDVPTLGEHNHPDFDQVAAFAVEGFGGMIEVGLFEGNLDGELMPKANTQRSEAAKVVYYMSQW</sequence>
<protein>
    <submittedName>
        <fullName evidence="4">5'-Nucleotidase domain protein</fullName>
    </submittedName>
</protein>
<dbReference type="Pfam" id="PF00149">
    <property type="entry name" value="Metallophos"/>
    <property type="match status" value="1"/>
</dbReference>
<accession>D6Y0Y1</accession>
<dbReference type="eggNOG" id="COG0737">
    <property type="taxonomic scope" value="Bacteria"/>
</dbReference>
<dbReference type="InterPro" id="IPR004843">
    <property type="entry name" value="Calcineurin-like_PHP"/>
</dbReference>
<dbReference type="GO" id="GO:0009166">
    <property type="term" value="P:nucleotide catabolic process"/>
    <property type="evidence" value="ECO:0007669"/>
    <property type="project" value="InterPro"/>
</dbReference>
<dbReference type="PROSITE" id="PS51272">
    <property type="entry name" value="SLH"/>
    <property type="match status" value="2"/>
</dbReference>
<dbReference type="SUPFAM" id="SSF55816">
    <property type="entry name" value="5'-nucleotidase (syn. UDP-sugar hydrolase), C-terminal domain"/>
    <property type="match status" value="1"/>
</dbReference>
<feature type="domain" description="SLH" evidence="3">
    <location>
        <begin position="573"/>
        <end position="632"/>
    </location>
</feature>
<dbReference type="Pfam" id="PF00395">
    <property type="entry name" value="SLH"/>
    <property type="match status" value="2"/>
</dbReference>
<proteinExistence type="inferred from homology"/>
<organism evidence="4 5">
    <name type="scientific">Bacillus selenitireducens (strain ATCC 700615 / DSM 15326 / MLS10)</name>
    <dbReference type="NCBI Taxonomy" id="439292"/>
    <lineage>
        <taxon>Bacteria</taxon>
        <taxon>Bacillati</taxon>
        <taxon>Bacillota</taxon>
        <taxon>Bacilli</taxon>
        <taxon>Bacillales</taxon>
        <taxon>Bacillaceae</taxon>
        <taxon>Salisediminibacterium</taxon>
    </lineage>
</organism>
<dbReference type="RefSeq" id="WP_013172009.1">
    <property type="nucleotide sequence ID" value="NC_014219.1"/>
</dbReference>
<dbReference type="HOGENOM" id="CLU_005854_7_3_9"/>
<keyword evidence="2" id="KW-0547">Nucleotide-binding</keyword>
<dbReference type="PANTHER" id="PTHR11575:SF24">
    <property type="entry name" value="5'-NUCLEOTIDASE"/>
    <property type="match status" value="1"/>
</dbReference>
<dbReference type="EMBL" id="CP001791">
    <property type="protein sequence ID" value="ADH98585.1"/>
    <property type="molecule type" value="Genomic_DNA"/>
</dbReference>
<dbReference type="InterPro" id="IPR036907">
    <property type="entry name" value="5'-Nucleotdase_C_sf"/>
</dbReference>
<comment type="similarity">
    <text evidence="2">Belongs to the 5'-nucleotidase family.</text>
</comment>
<dbReference type="CDD" id="cd00845">
    <property type="entry name" value="MPP_UshA_N_like"/>
    <property type="match status" value="1"/>
</dbReference>
<dbReference type="InterPro" id="IPR006146">
    <property type="entry name" value="5'-Nucleotdase_CS"/>
</dbReference>
<dbReference type="InterPro" id="IPR029052">
    <property type="entry name" value="Metallo-depent_PP-like"/>
</dbReference>
<dbReference type="InterPro" id="IPR006179">
    <property type="entry name" value="5_nucleotidase/apyrase"/>
</dbReference>
<keyword evidence="5" id="KW-1185">Reference proteome</keyword>
<dbReference type="PROSITE" id="PS00785">
    <property type="entry name" value="5_NUCLEOTIDASE_1"/>
    <property type="match status" value="1"/>
</dbReference>
<reference evidence="4" key="1">
    <citation type="submission" date="2009-10" db="EMBL/GenBank/DDBJ databases">
        <title>Complete sequence of Bacillus selenitireducens MLS10.</title>
        <authorList>
            <consortium name="US DOE Joint Genome Institute"/>
            <person name="Lucas S."/>
            <person name="Copeland A."/>
            <person name="Lapidus A."/>
            <person name="Glavina del Rio T."/>
            <person name="Dalin E."/>
            <person name="Tice H."/>
            <person name="Bruce D."/>
            <person name="Goodwin L."/>
            <person name="Pitluck S."/>
            <person name="Sims D."/>
            <person name="Brettin T."/>
            <person name="Detter J.C."/>
            <person name="Han C."/>
            <person name="Larimer F."/>
            <person name="Land M."/>
            <person name="Hauser L."/>
            <person name="Kyrpides N."/>
            <person name="Ovchinnikova G."/>
            <person name="Stolz J."/>
        </authorList>
    </citation>
    <scope>NUCLEOTIDE SEQUENCE [LARGE SCALE GENOMIC DNA]</scope>
    <source>
        <strain evidence="4">MLS10</strain>
    </source>
</reference>
<keyword evidence="1" id="KW-0732">Signal</keyword>
<evidence type="ECO:0000313" key="4">
    <source>
        <dbReference type="EMBL" id="ADH98585.1"/>
    </source>
</evidence>
<dbReference type="Gene3D" id="3.60.21.10">
    <property type="match status" value="1"/>
</dbReference>
<gene>
    <name evidence="4" type="ordered locus">Bsel_1067</name>
</gene>
<dbReference type="Proteomes" id="UP000000271">
    <property type="component" value="Chromosome"/>
</dbReference>
<evidence type="ECO:0000259" key="3">
    <source>
        <dbReference type="PROSITE" id="PS51272"/>
    </source>
</evidence>
<dbReference type="InterPro" id="IPR008334">
    <property type="entry name" value="5'-Nucleotdase_C"/>
</dbReference>
<dbReference type="STRING" id="439292.Bsel_1067"/>
<keyword evidence="2" id="KW-0378">Hydrolase</keyword>
<dbReference type="KEGG" id="bse:Bsel_1067"/>
<dbReference type="GO" id="GO:0000166">
    <property type="term" value="F:nucleotide binding"/>
    <property type="evidence" value="ECO:0007669"/>
    <property type="project" value="UniProtKB-KW"/>
</dbReference>
<dbReference type="Gene3D" id="3.90.780.10">
    <property type="entry name" value="5'-Nucleotidase, C-terminal domain"/>
    <property type="match status" value="1"/>
</dbReference>
<dbReference type="PANTHER" id="PTHR11575">
    <property type="entry name" value="5'-NUCLEOTIDASE-RELATED"/>
    <property type="match status" value="1"/>
</dbReference>
<dbReference type="eggNOG" id="COG1657">
    <property type="taxonomic scope" value="Bacteria"/>
</dbReference>
<dbReference type="PRINTS" id="PR01607">
    <property type="entry name" value="APYRASEFAMLY"/>
</dbReference>
<name>D6Y0Y1_BACIE</name>
<dbReference type="GO" id="GO:0046872">
    <property type="term" value="F:metal ion binding"/>
    <property type="evidence" value="ECO:0007669"/>
    <property type="project" value="InterPro"/>
</dbReference>
<dbReference type="AlphaFoldDB" id="D6Y0Y1"/>
<dbReference type="Pfam" id="PF02872">
    <property type="entry name" value="5_nucleotid_C"/>
    <property type="match status" value="1"/>
</dbReference>
<dbReference type="SUPFAM" id="SSF56300">
    <property type="entry name" value="Metallo-dependent phosphatases"/>
    <property type="match status" value="1"/>
</dbReference>
<dbReference type="OrthoDB" id="9801679at2"/>
<evidence type="ECO:0000313" key="5">
    <source>
        <dbReference type="Proteomes" id="UP000000271"/>
    </source>
</evidence>
<feature type="domain" description="SLH" evidence="3">
    <location>
        <begin position="509"/>
        <end position="572"/>
    </location>
</feature>